<keyword evidence="3" id="KW-1185">Reference proteome</keyword>
<dbReference type="GO" id="GO:0006887">
    <property type="term" value="P:exocytosis"/>
    <property type="evidence" value="ECO:0007669"/>
    <property type="project" value="InterPro"/>
</dbReference>
<gene>
    <name evidence="2" type="ORF">BSL78_16724</name>
</gene>
<dbReference type="InterPro" id="IPR010326">
    <property type="entry name" value="EXOC3/Sec6"/>
</dbReference>
<feature type="compositionally biased region" description="Polar residues" evidence="1">
    <location>
        <begin position="632"/>
        <end position="646"/>
    </location>
</feature>
<feature type="compositionally biased region" description="Basic residues" evidence="1">
    <location>
        <begin position="797"/>
        <end position="812"/>
    </location>
</feature>
<accession>A0A2G8KEL1</accession>
<proteinExistence type="predicted"/>
<dbReference type="OrthoDB" id="5376140at2759"/>
<feature type="compositionally biased region" description="Polar residues" evidence="1">
    <location>
        <begin position="843"/>
        <end position="859"/>
    </location>
</feature>
<dbReference type="Pfam" id="PF06046">
    <property type="entry name" value="Sec6"/>
    <property type="match status" value="1"/>
</dbReference>
<feature type="region of interest" description="Disordered" evidence="1">
    <location>
        <begin position="565"/>
        <end position="902"/>
    </location>
</feature>
<feature type="compositionally biased region" description="Polar residues" evidence="1">
    <location>
        <begin position="1542"/>
        <end position="1552"/>
    </location>
</feature>
<feature type="compositionally biased region" description="Polar residues" evidence="1">
    <location>
        <begin position="713"/>
        <end position="728"/>
    </location>
</feature>
<feature type="compositionally biased region" description="Basic and acidic residues" evidence="1">
    <location>
        <begin position="1554"/>
        <end position="1563"/>
    </location>
</feature>
<reference evidence="2 3" key="1">
    <citation type="journal article" date="2017" name="PLoS Biol.">
        <title>The sea cucumber genome provides insights into morphological evolution and visceral regeneration.</title>
        <authorList>
            <person name="Zhang X."/>
            <person name="Sun L."/>
            <person name="Yuan J."/>
            <person name="Sun Y."/>
            <person name="Gao Y."/>
            <person name="Zhang L."/>
            <person name="Li S."/>
            <person name="Dai H."/>
            <person name="Hamel J.F."/>
            <person name="Liu C."/>
            <person name="Yu Y."/>
            <person name="Liu S."/>
            <person name="Lin W."/>
            <person name="Guo K."/>
            <person name="Jin S."/>
            <person name="Xu P."/>
            <person name="Storey K.B."/>
            <person name="Huan P."/>
            <person name="Zhang T."/>
            <person name="Zhou Y."/>
            <person name="Zhang J."/>
            <person name="Lin C."/>
            <person name="Li X."/>
            <person name="Xing L."/>
            <person name="Huo D."/>
            <person name="Sun M."/>
            <person name="Wang L."/>
            <person name="Mercier A."/>
            <person name="Li F."/>
            <person name="Yang H."/>
            <person name="Xiang J."/>
        </authorList>
    </citation>
    <scope>NUCLEOTIDE SEQUENCE [LARGE SCALE GENOMIC DNA]</scope>
    <source>
        <strain evidence="2">Shaxun</strain>
        <tissue evidence="2">Muscle</tissue>
    </source>
</reference>
<comment type="caution">
    <text evidence="2">The sequence shown here is derived from an EMBL/GenBank/DDBJ whole genome shotgun (WGS) entry which is preliminary data.</text>
</comment>
<feature type="compositionally biased region" description="Basic and acidic residues" evidence="1">
    <location>
        <begin position="577"/>
        <end position="593"/>
    </location>
</feature>
<evidence type="ECO:0000313" key="2">
    <source>
        <dbReference type="EMBL" id="PIK46405.1"/>
    </source>
</evidence>
<sequence length="1563" mass="178957">MDAAAFGTAEIEAIENASKRVENMLKRPDQLERVEQLRRKEARKKASVEARLKTAMQSQLDGVKTGLIQLNGALNGIKEIRKWIVEVDEMYEECSELTSKLGDVKDVANEHSQLAAAVDNLKHIFTVPENIRLTEQYIEDEKYLLAHKGLMELESSRDDLFYELHKNPSNDVSDDLLLKKYFEKVETLSNNLFLKIKSLLQQLLNAVQTRPALIVTCLRIIEREERLDRKFSERKKMSDFDAPGRPKQWKHKVFEILEKSANSRIEGSQIEDRREERMWLVRHLELIRQNVFNDLKIVKFLCTPCFPPDYKIFSTYVGIYHKALQGHLEEMVESELEQNEIINLLTWLSEYTGPLCLGNPELGINLKNVKPLLSDQTVDKLQQDFMQTLHKNIQTWMKNALDSDFKDWHQEMEPESGSDGFYLTQLPVIIFQMIEQNLQVSKQMNEDLTSKVVLICVEELQTFVATYRETIQEYKQEHLADRNFPPYFFQYMVAIANNFHIFVDYCQQLEHRKGKYCNDDWKKPNAVVKKIIINKQPKLAIFANSEIKKGNEIRYDYGQPDARWRKKKKTNQNKPPEVLRECNTDNEPERAPGESECTTQIAKKQTNQNKPPEVLRECNTDNEPERAPGESECTTQIAKKNTNQNKPPEVLRECNTDNEPERAPGESECTTQIVKDNESDDSYNPFEDIDLFPWCKDTHKDVSSGGDDKGENGSDNEVSSQTSEASDNTQDKEQEWNDDQMSYVCDSEDSTNSSEYMIPLPSPKMRSHGAVCIKEHPSKSDVEHTIVSTTDHNQKQQQRHGKNRKCNQKKVRFALEKEESVSYTDSSDSSDENNEHCSDYLPTESSSDEQMSPESNSEMDTQKRKGPGTSLKRNVDMRSSASDSEAGGNIVHSTSSSSSKLRLQNAECKVSSKTPESSCAVSSTTSETRFKKIPRVTVMTSSNGFARKWDKHQFCVFCMEQKAKLGRHFQSMHAHEPEVQEAFSFSKNSKERKELLQILTNKGNHSHNIEVLNSGTGILIPYKRPPFSVPFERYLPCENCFGYFYDGDMWKHTKKCPAKQSHSGRNNGLRSRCSLLLPLATKVDEQFKVKVIGIMRRDNISIICRNDEMILTLGQRLFAKLGTDSHNGQYVSQKMREVGRLLKNIQEVDPSLKTLAECIRPSCFDKVVEAVRKCAVYNSSTQQYQIPSLALKLGHSLKKCAAIQKVAGIKLEDGELKDYAERFEELCNLEWADSVSSHALSTLYQRKWNKPTILPLSEDVVNLHKHLNVKITESTKRLSTDPDKLAWYSLATATMAKIILFNRRRSGEVQRMPLEDYQRCNTHTNEDILEDLTEWEKKLCQQLSRVETKGKRGRKVPILLTSEMKEAADTLVETRSSVGVSSTNRYMFARPTLGSKTPLRGSDCLSKMALESGAKCPSALTSTKLRKHIATVSQLFCLKRHELDILANFLGHDIRVHREYYRLPDDTLQMTKVARLLLAMEKGNSNNFRDKKLSEIEVSLDDPCTSEEELVDEDEEDDLPDEINTGASILAKTCNESKKRSSLQARSHSNLSVRKPDHQSKEL</sequence>
<dbReference type="EMBL" id="MRZV01000646">
    <property type="protein sequence ID" value="PIK46405.1"/>
    <property type="molecule type" value="Genomic_DNA"/>
</dbReference>
<feature type="compositionally biased region" description="Basic and acidic residues" evidence="1">
    <location>
        <begin position="696"/>
        <end position="712"/>
    </location>
</feature>
<dbReference type="SUPFAM" id="SSF82199">
    <property type="entry name" value="SET domain"/>
    <property type="match status" value="1"/>
</dbReference>
<name>A0A2G8KEL1_STIJA</name>
<dbReference type="GO" id="GO:0000145">
    <property type="term" value="C:exocyst"/>
    <property type="evidence" value="ECO:0007669"/>
    <property type="project" value="InterPro"/>
</dbReference>
<feature type="compositionally biased region" description="Polar residues" evidence="1">
    <location>
        <begin position="596"/>
        <end position="610"/>
    </location>
</feature>
<dbReference type="InterPro" id="IPR046341">
    <property type="entry name" value="SET_dom_sf"/>
</dbReference>
<feature type="compositionally biased region" description="Acidic residues" evidence="1">
    <location>
        <begin position="1504"/>
        <end position="1521"/>
    </location>
</feature>
<feature type="compositionally biased region" description="Basic and acidic residues" evidence="1">
    <location>
        <begin position="613"/>
        <end position="629"/>
    </location>
</feature>
<dbReference type="PANTHER" id="PTHR33480">
    <property type="entry name" value="SET DOMAIN-CONTAINING PROTEIN-RELATED"/>
    <property type="match status" value="1"/>
</dbReference>
<dbReference type="Proteomes" id="UP000230750">
    <property type="component" value="Unassembled WGS sequence"/>
</dbReference>
<organism evidence="2 3">
    <name type="scientific">Stichopus japonicus</name>
    <name type="common">Sea cucumber</name>
    <dbReference type="NCBI Taxonomy" id="307972"/>
    <lineage>
        <taxon>Eukaryota</taxon>
        <taxon>Metazoa</taxon>
        <taxon>Echinodermata</taxon>
        <taxon>Eleutherozoa</taxon>
        <taxon>Echinozoa</taxon>
        <taxon>Holothuroidea</taxon>
        <taxon>Aspidochirotacea</taxon>
        <taxon>Aspidochirotida</taxon>
        <taxon>Stichopodidae</taxon>
        <taxon>Apostichopus</taxon>
    </lineage>
</organism>
<dbReference type="STRING" id="307972.A0A2G8KEL1"/>
<dbReference type="Gene3D" id="1.10.357.50">
    <property type="match status" value="1"/>
</dbReference>
<feature type="compositionally biased region" description="Basic and acidic residues" evidence="1">
    <location>
        <begin position="773"/>
        <end position="784"/>
    </location>
</feature>
<feature type="compositionally biased region" description="Basic and acidic residues" evidence="1">
    <location>
        <begin position="649"/>
        <end position="665"/>
    </location>
</feature>
<dbReference type="PANTHER" id="PTHR33480:SF1">
    <property type="entry name" value="TYR RECOMBINASE DOMAIN-CONTAINING PROTEIN"/>
    <property type="match status" value="1"/>
</dbReference>
<feature type="region of interest" description="Disordered" evidence="1">
    <location>
        <begin position="1504"/>
        <end position="1563"/>
    </location>
</feature>
<protein>
    <submittedName>
        <fullName evidence="2">Putative exocyst complex component 3</fullName>
    </submittedName>
</protein>
<dbReference type="CDD" id="cd08161">
    <property type="entry name" value="SET"/>
    <property type="match status" value="1"/>
</dbReference>
<evidence type="ECO:0000313" key="3">
    <source>
        <dbReference type="Proteomes" id="UP000230750"/>
    </source>
</evidence>
<evidence type="ECO:0000256" key="1">
    <source>
        <dbReference type="SAM" id="MobiDB-lite"/>
    </source>
</evidence>